<evidence type="ECO:0000259" key="1">
    <source>
        <dbReference type="Pfam" id="PF16112"/>
    </source>
</evidence>
<dbReference type="Pfam" id="PF16112">
    <property type="entry name" value="DUF4830"/>
    <property type="match status" value="1"/>
</dbReference>
<sequence>MTLKIKKFRVKSLLITLIIILAFVAVGLTTIKKYSFAAFLKSKGYTLMSDSGAEATIRLPKGFDEVRDDVNVGEILKEANELSKVEGLDFSSYLGKEVTLKAYGLENKEVQVVGIFYLGKIVGYWEPSNPIWSILASSLEEK</sequence>
<dbReference type="InterPro" id="IPR032257">
    <property type="entry name" value="DUF4830"/>
</dbReference>
<gene>
    <name evidence="2" type="ORF">CLVI_16360</name>
</gene>
<feature type="domain" description="DUF4830" evidence="1">
    <location>
        <begin position="39"/>
        <end position="108"/>
    </location>
</feature>
<dbReference type="EMBL" id="PVXQ01000015">
    <property type="protein sequence ID" value="PRR82501.1"/>
    <property type="molecule type" value="Genomic_DNA"/>
</dbReference>
<evidence type="ECO:0000313" key="2">
    <source>
        <dbReference type="EMBL" id="PRR82501.1"/>
    </source>
</evidence>
<dbReference type="Proteomes" id="UP000239471">
    <property type="component" value="Unassembled WGS sequence"/>
</dbReference>
<organism evidence="2 3">
    <name type="scientific">Clostridium vincentii</name>
    <dbReference type="NCBI Taxonomy" id="52704"/>
    <lineage>
        <taxon>Bacteria</taxon>
        <taxon>Bacillati</taxon>
        <taxon>Bacillota</taxon>
        <taxon>Clostridia</taxon>
        <taxon>Eubacteriales</taxon>
        <taxon>Clostridiaceae</taxon>
        <taxon>Clostridium</taxon>
    </lineage>
</organism>
<comment type="caution">
    <text evidence="2">The sequence shown here is derived from an EMBL/GenBank/DDBJ whole genome shotgun (WGS) entry which is preliminary data.</text>
</comment>
<accession>A0A2T0BF22</accession>
<keyword evidence="3" id="KW-1185">Reference proteome</keyword>
<dbReference type="AlphaFoldDB" id="A0A2T0BF22"/>
<proteinExistence type="predicted"/>
<dbReference type="RefSeq" id="WP_170065622.1">
    <property type="nucleotide sequence ID" value="NZ_PVXQ01000015.1"/>
</dbReference>
<evidence type="ECO:0000313" key="3">
    <source>
        <dbReference type="Proteomes" id="UP000239471"/>
    </source>
</evidence>
<protein>
    <recommendedName>
        <fullName evidence="1">DUF4830 domain-containing protein</fullName>
    </recommendedName>
</protein>
<name>A0A2T0BF22_9CLOT</name>
<reference evidence="2 3" key="1">
    <citation type="submission" date="2018-03" db="EMBL/GenBank/DDBJ databases">
        <title>Genome sequence of Clostridium vincentii DSM 10228.</title>
        <authorList>
            <person name="Poehlein A."/>
            <person name="Daniel R."/>
        </authorList>
    </citation>
    <scope>NUCLEOTIDE SEQUENCE [LARGE SCALE GENOMIC DNA]</scope>
    <source>
        <strain evidence="2 3">DSM 10228</strain>
    </source>
</reference>